<keyword evidence="6 8" id="KW-0472">Membrane</keyword>
<keyword evidence="5 8" id="KW-1133">Transmembrane helix</keyword>
<sequence>MRSWSETKKAKPHIELIPMIDVMMFLLVFFVLISLNVIPSQGLKTQLPSATTSQALKPQTKAIVTLLANQIQLDGQNTSIDQLVQSLKAQQQSGKSIAVIINSDKGVAVEQLVSVMDRLRADGFTSVSLATRKV</sequence>
<accession>A0A1G6GIP5</accession>
<keyword evidence="7" id="KW-0653">Protein transport</keyword>
<evidence type="ECO:0000256" key="6">
    <source>
        <dbReference type="ARBA" id="ARBA00023136"/>
    </source>
</evidence>
<evidence type="ECO:0000256" key="8">
    <source>
        <dbReference type="SAM" id="Phobius"/>
    </source>
</evidence>
<organism evidence="9 10">
    <name type="scientific">Acinetobacter boissieri</name>
    <dbReference type="NCBI Taxonomy" id="1219383"/>
    <lineage>
        <taxon>Bacteria</taxon>
        <taxon>Pseudomonadati</taxon>
        <taxon>Pseudomonadota</taxon>
        <taxon>Gammaproteobacteria</taxon>
        <taxon>Moraxellales</taxon>
        <taxon>Moraxellaceae</taxon>
        <taxon>Acinetobacter</taxon>
    </lineage>
</organism>
<dbReference type="InterPro" id="IPR003400">
    <property type="entry name" value="ExbD"/>
</dbReference>
<evidence type="ECO:0000256" key="5">
    <source>
        <dbReference type="ARBA" id="ARBA00022989"/>
    </source>
</evidence>
<dbReference type="Pfam" id="PF02472">
    <property type="entry name" value="ExbD"/>
    <property type="match status" value="1"/>
</dbReference>
<evidence type="ECO:0000313" key="9">
    <source>
        <dbReference type="EMBL" id="SDB81877.1"/>
    </source>
</evidence>
<dbReference type="PANTHER" id="PTHR30558">
    <property type="entry name" value="EXBD MEMBRANE COMPONENT OF PMF-DRIVEN MACROMOLECULE IMPORT SYSTEM"/>
    <property type="match status" value="1"/>
</dbReference>
<dbReference type="STRING" id="1219383.SAMN05421733_101227"/>
<gene>
    <name evidence="9" type="ORF">SAMN05421733_101227</name>
</gene>
<dbReference type="PANTHER" id="PTHR30558:SF3">
    <property type="entry name" value="BIOPOLYMER TRANSPORT PROTEIN EXBD-RELATED"/>
    <property type="match status" value="1"/>
</dbReference>
<evidence type="ECO:0000256" key="2">
    <source>
        <dbReference type="ARBA" id="ARBA00005811"/>
    </source>
</evidence>
<feature type="transmembrane region" description="Helical" evidence="8">
    <location>
        <begin position="20"/>
        <end position="38"/>
    </location>
</feature>
<dbReference type="AlphaFoldDB" id="A0A1G6GIP5"/>
<dbReference type="EMBL" id="FMYL01000001">
    <property type="protein sequence ID" value="SDB81877.1"/>
    <property type="molecule type" value="Genomic_DNA"/>
</dbReference>
<keyword evidence="7" id="KW-0813">Transport</keyword>
<dbReference type="GO" id="GO:0005886">
    <property type="term" value="C:plasma membrane"/>
    <property type="evidence" value="ECO:0007669"/>
    <property type="project" value="UniProtKB-SubCell"/>
</dbReference>
<dbReference type="OrthoDB" id="9793581at2"/>
<evidence type="ECO:0000256" key="4">
    <source>
        <dbReference type="ARBA" id="ARBA00022692"/>
    </source>
</evidence>
<dbReference type="GO" id="GO:0022857">
    <property type="term" value="F:transmembrane transporter activity"/>
    <property type="evidence" value="ECO:0007669"/>
    <property type="project" value="InterPro"/>
</dbReference>
<evidence type="ECO:0000256" key="1">
    <source>
        <dbReference type="ARBA" id="ARBA00004162"/>
    </source>
</evidence>
<name>A0A1G6GIP5_9GAMM</name>
<evidence type="ECO:0000313" key="10">
    <source>
        <dbReference type="Proteomes" id="UP000242501"/>
    </source>
</evidence>
<keyword evidence="4 7" id="KW-0812">Transmembrane</keyword>
<dbReference type="Proteomes" id="UP000242501">
    <property type="component" value="Unassembled WGS sequence"/>
</dbReference>
<proteinExistence type="inferred from homology"/>
<comment type="subcellular location">
    <subcellularLocation>
        <location evidence="1">Cell membrane</location>
        <topology evidence="1">Single-pass membrane protein</topology>
    </subcellularLocation>
    <subcellularLocation>
        <location evidence="7">Cell membrane</location>
        <topology evidence="7">Single-pass type II membrane protein</topology>
    </subcellularLocation>
</comment>
<protein>
    <submittedName>
        <fullName evidence="9">Outer membrane transport energization protein ExbD</fullName>
    </submittedName>
</protein>
<keyword evidence="10" id="KW-1185">Reference proteome</keyword>
<evidence type="ECO:0000256" key="7">
    <source>
        <dbReference type="RuleBase" id="RU003879"/>
    </source>
</evidence>
<dbReference type="Gene3D" id="3.30.420.270">
    <property type="match status" value="1"/>
</dbReference>
<evidence type="ECO:0000256" key="3">
    <source>
        <dbReference type="ARBA" id="ARBA00022475"/>
    </source>
</evidence>
<reference evidence="10" key="1">
    <citation type="submission" date="2016-09" db="EMBL/GenBank/DDBJ databases">
        <authorList>
            <person name="Varghese N."/>
            <person name="Submissions S."/>
        </authorList>
    </citation>
    <scope>NUCLEOTIDE SEQUENCE [LARGE SCALE GENOMIC DNA]</scope>
    <source>
        <strain evidence="10">ANC 4422</strain>
    </source>
</reference>
<keyword evidence="3" id="KW-1003">Cell membrane</keyword>
<comment type="similarity">
    <text evidence="2 7">Belongs to the ExbD/TolR family.</text>
</comment>
<dbReference type="GO" id="GO:0015031">
    <property type="term" value="P:protein transport"/>
    <property type="evidence" value="ECO:0007669"/>
    <property type="project" value="UniProtKB-KW"/>
</dbReference>
<dbReference type="RefSeq" id="WP_092746491.1">
    <property type="nucleotide sequence ID" value="NZ_FMYL01000001.1"/>
</dbReference>